<evidence type="ECO:0000256" key="1">
    <source>
        <dbReference type="SAM" id="Coils"/>
    </source>
</evidence>
<reference evidence="3" key="1">
    <citation type="submission" date="2021-02" db="EMBL/GenBank/DDBJ databases">
        <title>Genome sequence Cadophora malorum strain M34.</title>
        <authorList>
            <person name="Stefanovic E."/>
            <person name="Vu D."/>
            <person name="Scully C."/>
            <person name="Dijksterhuis J."/>
            <person name="Roader J."/>
            <person name="Houbraken J."/>
        </authorList>
    </citation>
    <scope>NUCLEOTIDE SEQUENCE</scope>
    <source>
        <strain evidence="3">M34</strain>
    </source>
</reference>
<dbReference type="Proteomes" id="UP000664132">
    <property type="component" value="Unassembled WGS sequence"/>
</dbReference>
<feature type="region of interest" description="Disordered" evidence="2">
    <location>
        <begin position="113"/>
        <end position="182"/>
    </location>
</feature>
<evidence type="ECO:0000313" key="3">
    <source>
        <dbReference type="EMBL" id="KAG4423983.1"/>
    </source>
</evidence>
<evidence type="ECO:0000256" key="2">
    <source>
        <dbReference type="SAM" id="MobiDB-lite"/>
    </source>
</evidence>
<dbReference type="OrthoDB" id="3557957at2759"/>
<feature type="compositionally biased region" description="Polar residues" evidence="2">
    <location>
        <begin position="164"/>
        <end position="173"/>
    </location>
</feature>
<protein>
    <submittedName>
        <fullName evidence="3">Uncharacterized protein</fullName>
    </submittedName>
</protein>
<keyword evidence="1" id="KW-0175">Coiled coil</keyword>
<keyword evidence="4" id="KW-1185">Reference proteome</keyword>
<evidence type="ECO:0000313" key="4">
    <source>
        <dbReference type="Proteomes" id="UP000664132"/>
    </source>
</evidence>
<proteinExistence type="predicted"/>
<dbReference type="EMBL" id="JAFJYH010000026">
    <property type="protein sequence ID" value="KAG4423983.1"/>
    <property type="molecule type" value="Genomic_DNA"/>
</dbReference>
<name>A0A8H8BUD4_9HELO</name>
<comment type="caution">
    <text evidence="3">The sequence shown here is derived from an EMBL/GenBank/DDBJ whole genome shotgun (WGS) entry which is preliminary data.</text>
</comment>
<dbReference type="AlphaFoldDB" id="A0A8H8BUD4"/>
<accession>A0A8H8BUD4</accession>
<sequence length="680" mass="76520">MNNVTIKEEILKVKREDVEDIAAFISPPKAFMDHLQLTSTKAPESFHTGLSGTLALGENVTSANGSKEIIPTRVAQDGLAAASTVSVTMNAVPRSDGLLVDYRFLQMDDTDLYAASPMRPGRPETRNNLKRTIDHEESDDGGDDDYDEGGPVRSSQEKSKRQRQVYQTSQAPKESSDIRIGHHTTEPLITVFAKLKNESSGKVMTHIYARKTPMVLTSGKSWSDYVRRNGQVNPADVTLDSKLFANYADELQYMTSEQKRKVIAEYLHGLPYEEHPAINVAAPTPVPRVQVEAPMYEQRPPFIVGFHKNHPEVPVRVQLRLQSGNRAPALLFKLKEDEVKQNHLRLPKLSVYDINVRFNPEFARPTMEETKAEILSRFVVQDNETVDEEIPTTPSQHTPRGKQSRVRKSRPHASKGTRGRSRIRLPNGTADGIDECLESLQNIGQNFLTMAFEHGEKLKKRDAAMAEKESALAEEGALVKHREQNVDEEIAAGVETALERKNDLTMGLQTRVEQLEKEVADNTRMQEQIKHLTAQLEEARKQSSNAAQISAPAPNTEVSSSLFLDLNGMMFSQAYTKISEDNPNTGWFWQNHTETIMFNEGPLQGKKFARNQVLQPITGITVPGRLKDTALRCGGFEYLHYEEDGIAKLVQNSKSVVQHEGQYHVRWTYLREIRESAIKF</sequence>
<feature type="coiled-coil region" evidence="1">
    <location>
        <begin position="498"/>
        <end position="549"/>
    </location>
</feature>
<feature type="compositionally biased region" description="Basic residues" evidence="2">
    <location>
        <begin position="399"/>
        <end position="423"/>
    </location>
</feature>
<feature type="compositionally biased region" description="Acidic residues" evidence="2">
    <location>
        <begin position="136"/>
        <end position="148"/>
    </location>
</feature>
<organism evidence="3 4">
    <name type="scientific">Cadophora malorum</name>
    <dbReference type="NCBI Taxonomy" id="108018"/>
    <lineage>
        <taxon>Eukaryota</taxon>
        <taxon>Fungi</taxon>
        <taxon>Dikarya</taxon>
        <taxon>Ascomycota</taxon>
        <taxon>Pezizomycotina</taxon>
        <taxon>Leotiomycetes</taxon>
        <taxon>Helotiales</taxon>
        <taxon>Ploettnerulaceae</taxon>
        <taxon>Cadophora</taxon>
    </lineage>
</organism>
<feature type="compositionally biased region" description="Basic and acidic residues" evidence="2">
    <location>
        <begin position="121"/>
        <end position="135"/>
    </location>
</feature>
<feature type="region of interest" description="Disordered" evidence="2">
    <location>
        <begin position="385"/>
        <end position="427"/>
    </location>
</feature>
<gene>
    <name evidence="3" type="ORF">IFR04_002825</name>
</gene>